<proteinExistence type="predicted"/>
<evidence type="ECO:0000256" key="2">
    <source>
        <dbReference type="ARBA" id="ARBA00022723"/>
    </source>
</evidence>
<reference evidence="9 10" key="1">
    <citation type="submission" date="2016-07" db="EMBL/GenBank/DDBJ databases">
        <title>Pervasive Adenine N6-methylation of Active Genes in Fungi.</title>
        <authorList>
            <consortium name="DOE Joint Genome Institute"/>
            <person name="Mondo S.J."/>
            <person name="Dannebaum R.O."/>
            <person name="Kuo R.C."/>
            <person name="Labutti K."/>
            <person name="Haridas S."/>
            <person name="Kuo A."/>
            <person name="Salamov A."/>
            <person name="Ahrendt S.R."/>
            <person name="Lipzen A."/>
            <person name="Sullivan W."/>
            <person name="Andreopoulos W.B."/>
            <person name="Clum A."/>
            <person name="Lindquist E."/>
            <person name="Daum C."/>
            <person name="Ramamoorthy G.K."/>
            <person name="Gryganskyi A."/>
            <person name="Culley D."/>
            <person name="Magnuson J.K."/>
            <person name="James T.Y."/>
            <person name="O'Malley M.A."/>
            <person name="Stajich J.E."/>
            <person name="Spatafora J.W."/>
            <person name="Visel A."/>
            <person name="Grigoriev I.V."/>
        </authorList>
    </citation>
    <scope>NUCLEOTIDE SEQUENCE [LARGE SCALE GENOMIC DNA]</scope>
    <source>
        <strain evidence="9 10">NRRL 2496</strain>
    </source>
</reference>
<dbReference type="PANTHER" id="PTHR23235:SF120">
    <property type="entry name" value="KRUPPEL-LIKE FACTOR 15"/>
    <property type="match status" value="1"/>
</dbReference>
<dbReference type="InParanoid" id="A0A1X2H8T3"/>
<comment type="caution">
    <text evidence="9">The sequence shown here is derived from an EMBL/GenBank/DDBJ whole genome shotgun (WGS) entry which is preliminary data.</text>
</comment>
<dbReference type="OMA" id="HPHIYTH"/>
<keyword evidence="10" id="KW-1185">Reference proteome</keyword>
<dbReference type="STRING" id="13706.A0A1X2H8T3"/>
<organism evidence="9 10">
    <name type="scientific">Syncephalastrum racemosum</name>
    <name type="common">Filamentous fungus</name>
    <dbReference type="NCBI Taxonomy" id="13706"/>
    <lineage>
        <taxon>Eukaryota</taxon>
        <taxon>Fungi</taxon>
        <taxon>Fungi incertae sedis</taxon>
        <taxon>Mucoromycota</taxon>
        <taxon>Mucoromycotina</taxon>
        <taxon>Mucoromycetes</taxon>
        <taxon>Mucorales</taxon>
        <taxon>Syncephalastraceae</taxon>
        <taxon>Syncephalastrum</taxon>
    </lineage>
</organism>
<evidence type="ECO:0000313" key="10">
    <source>
        <dbReference type="Proteomes" id="UP000242180"/>
    </source>
</evidence>
<dbReference type="EMBL" id="MCGN01000007">
    <property type="protein sequence ID" value="ORY94969.1"/>
    <property type="molecule type" value="Genomic_DNA"/>
</dbReference>
<dbReference type="GO" id="GO:0005634">
    <property type="term" value="C:nucleus"/>
    <property type="evidence" value="ECO:0007669"/>
    <property type="project" value="UniProtKB-SubCell"/>
</dbReference>
<dbReference type="Pfam" id="PF00096">
    <property type="entry name" value="zf-C2H2"/>
    <property type="match status" value="2"/>
</dbReference>
<accession>A0A1X2H8T3</accession>
<keyword evidence="4 7" id="KW-0863">Zinc-finger</keyword>
<comment type="subcellular location">
    <subcellularLocation>
        <location evidence="1">Nucleus</location>
    </subcellularLocation>
</comment>
<evidence type="ECO:0000259" key="8">
    <source>
        <dbReference type="PROSITE" id="PS50157"/>
    </source>
</evidence>
<dbReference type="Gene3D" id="3.30.160.60">
    <property type="entry name" value="Classic Zinc Finger"/>
    <property type="match status" value="2"/>
</dbReference>
<gene>
    <name evidence="9" type="ORF">BCR43DRAFT_402941</name>
</gene>
<feature type="non-terminal residue" evidence="9">
    <location>
        <position position="1"/>
    </location>
</feature>
<dbReference type="PROSITE" id="PS00028">
    <property type="entry name" value="ZINC_FINGER_C2H2_1"/>
    <property type="match status" value="2"/>
</dbReference>
<dbReference type="InterPro" id="IPR013087">
    <property type="entry name" value="Znf_C2H2_type"/>
</dbReference>
<feature type="domain" description="C2H2-type" evidence="8">
    <location>
        <begin position="31"/>
        <end position="57"/>
    </location>
</feature>
<evidence type="ECO:0000256" key="5">
    <source>
        <dbReference type="ARBA" id="ARBA00022833"/>
    </source>
</evidence>
<evidence type="ECO:0000256" key="3">
    <source>
        <dbReference type="ARBA" id="ARBA00022737"/>
    </source>
</evidence>
<feature type="non-terminal residue" evidence="9">
    <location>
        <position position="57"/>
    </location>
</feature>
<name>A0A1X2H8T3_SYNRA</name>
<protein>
    <recommendedName>
        <fullName evidence="8">C2H2-type domain-containing protein</fullName>
    </recommendedName>
</protein>
<evidence type="ECO:0000256" key="4">
    <source>
        <dbReference type="ARBA" id="ARBA00022771"/>
    </source>
</evidence>
<evidence type="ECO:0000313" key="9">
    <source>
        <dbReference type="EMBL" id="ORY94969.1"/>
    </source>
</evidence>
<dbReference type="SMART" id="SM00355">
    <property type="entry name" value="ZnF_C2H2"/>
    <property type="match status" value="2"/>
</dbReference>
<dbReference type="FunFam" id="3.30.160.60:FF:000125">
    <property type="entry name" value="Putative zinc finger protein 143"/>
    <property type="match status" value="1"/>
</dbReference>
<dbReference type="GO" id="GO:0008270">
    <property type="term" value="F:zinc ion binding"/>
    <property type="evidence" value="ECO:0007669"/>
    <property type="project" value="UniProtKB-KW"/>
</dbReference>
<dbReference type="GO" id="GO:0000981">
    <property type="term" value="F:DNA-binding transcription factor activity, RNA polymerase II-specific"/>
    <property type="evidence" value="ECO:0007669"/>
    <property type="project" value="TreeGrafter"/>
</dbReference>
<sequence>RAFPCHFCSKVFRKPSALHPHIYTHTGEKPFSCHIPGCNKRFAVASNLRRHFKMHNR</sequence>
<evidence type="ECO:0000256" key="7">
    <source>
        <dbReference type="PROSITE-ProRule" id="PRU00042"/>
    </source>
</evidence>
<keyword evidence="2" id="KW-0479">Metal-binding</keyword>
<dbReference type="OrthoDB" id="6077919at2759"/>
<evidence type="ECO:0000256" key="1">
    <source>
        <dbReference type="ARBA" id="ARBA00004123"/>
    </source>
</evidence>
<dbReference type="PANTHER" id="PTHR23235">
    <property type="entry name" value="KRUEPPEL-LIKE TRANSCRIPTION FACTOR"/>
    <property type="match status" value="1"/>
</dbReference>
<dbReference type="GO" id="GO:0000978">
    <property type="term" value="F:RNA polymerase II cis-regulatory region sequence-specific DNA binding"/>
    <property type="evidence" value="ECO:0007669"/>
    <property type="project" value="TreeGrafter"/>
</dbReference>
<dbReference type="InterPro" id="IPR036236">
    <property type="entry name" value="Znf_C2H2_sf"/>
</dbReference>
<keyword evidence="3" id="KW-0677">Repeat</keyword>
<dbReference type="Proteomes" id="UP000242180">
    <property type="component" value="Unassembled WGS sequence"/>
</dbReference>
<feature type="domain" description="C2H2-type" evidence="8">
    <location>
        <begin position="3"/>
        <end position="30"/>
    </location>
</feature>
<evidence type="ECO:0000256" key="6">
    <source>
        <dbReference type="ARBA" id="ARBA00023242"/>
    </source>
</evidence>
<keyword evidence="6" id="KW-0539">Nucleus</keyword>
<dbReference type="SUPFAM" id="SSF57667">
    <property type="entry name" value="beta-beta-alpha zinc fingers"/>
    <property type="match status" value="1"/>
</dbReference>
<keyword evidence="5" id="KW-0862">Zinc</keyword>
<dbReference type="FunFam" id="3.30.160.60:FF:000744">
    <property type="entry name" value="zinc finger E-box-binding homeobox 1"/>
    <property type="match status" value="1"/>
</dbReference>
<dbReference type="PROSITE" id="PS50157">
    <property type="entry name" value="ZINC_FINGER_C2H2_2"/>
    <property type="match status" value="2"/>
</dbReference>
<dbReference type="AlphaFoldDB" id="A0A1X2H8T3"/>